<dbReference type="Proteomes" id="UP000037594">
    <property type="component" value="Unassembled WGS sequence"/>
</dbReference>
<dbReference type="EMBL" id="LQOP01000021">
    <property type="protein sequence ID" value="ORV24170.1"/>
    <property type="molecule type" value="Genomic_DNA"/>
</dbReference>
<reference evidence="3 6" key="2">
    <citation type="submission" date="2015-06" db="EMBL/GenBank/DDBJ databases">
        <title>Genome sequence of Mycobacterium conceptionense strain MLE.</title>
        <authorList>
            <person name="Greninger A.L."/>
            <person name="Cunningham G."/>
            <person name="Chiu C.Y."/>
            <person name="Miller S."/>
        </authorList>
    </citation>
    <scope>NUCLEOTIDE SEQUENCE [LARGE SCALE GENOMIC DNA]</scope>
    <source>
        <strain evidence="3 6">MLE</strain>
    </source>
</reference>
<gene>
    <name evidence="4" type="ORF">A5726_18010</name>
    <name evidence="3" type="ORF">ACT17_05315</name>
    <name evidence="5" type="ORF">AWB98_22040</name>
    <name evidence="2" type="ORF">BN970_04313</name>
</gene>
<keyword evidence="9" id="KW-1185">Reference proteome</keyword>
<proteinExistence type="predicted"/>
<dbReference type="Proteomes" id="UP000193811">
    <property type="component" value="Unassembled WGS sequence"/>
</dbReference>
<dbReference type="PATRIC" id="fig|451644.5.peg.1070"/>
<dbReference type="EMBL" id="CTEF01000003">
    <property type="protein sequence ID" value="CQD19174.1"/>
    <property type="molecule type" value="Genomic_DNA"/>
</dbReference>
<dbReference type="PROSITE" id="PS51257">
    <property type="entry name" value="PROKAR_LIPOPROTEIN"/>
    <property type="match status" value="1"/>
</dbReference>
<keyword evidence="1" id="KW-0732">Signal</keyword>
<feature type="chain" id="PRO_5044544385" description="Lipoprotein" evidence="1">
    <location>
        <begin position="20"/>
        <end position="193"/>
    </location>
</feature>
<name>A0A0J8X200_9MYCO</name>
<evidence type="ECO:0000313" key="6">
    <source>
        <dbReference type="Proteomes" id="UP000037594"/>
    </source>
</evidence>
<dbReference type="AlphaFoldDB" id="A0A0J8X200"/>
<accession>A0A0J8X200</accession>
<dbReference type="Proteomes" id="UP000182227">
    <property type="component" value="Unassembled WGS sequence"/>
</dbReference>
<evidence type="ECO:0000313" key="4">
    <source>
        <dbReference type="EMBL" id="OBF19006.1"/>
    </source>
</evidence>
<dbReference type="RefSeq" id="WP_019347665.1">
    <property type="nucleotide sequence ID" value="NZ_JAYXBT010000024.1"/>
</dbReference>
<protein>
    <recommendedName>
        <fullName evidence="10">Lipoprotein</fullName>
    </recommendedName>
</protein>
<reference evidence="2 8" key="1">
    <citation type="submission" date="2015-03" db="EMBL/GenBank/DDBJ databases">
        <authorList>
            <person name="Murphy D."/>
        </authorList>
    </citation>
    <scope>NUCLEOTIDE SEQUENCE [LARGE SCALE GENOMIC DNA]</scope>
    <source>
        <strain evidence="2 8">D16</strain>
    </source>
</reference>
<evidence type="ECO:0000313" key="7">
    <source>
        <dbReference type="Proteomes" id="UP000093779"/>
    </source>
</evidence>
<dbReference type="EMBL" id="LZHX01000061">
    <property type="protein sequence ID" value="OBF19006.1"/>
    <property type="molecule type" value="Genomic_DNA"/>
</dbReference>
<evidence type="ECO:0000313" key="3">
    <source>
        <dbReference type="EMBL" id="KMV19489.1"/>
    </source>
</evidence>
<evidence type="ECO:0000313" key="9">
    <source>
        <dbReference type="Proteomes" id="UP000193811"/>
    </source>
</evidence>
<dbReference type="Proteomes" id="UP000093779">
    <property type="component" value="Unassembled WGS sequence"/>
</dbReference>
<evidence type="ECO:0000313" key="2">
    <source>
        <dbReference type="EMBL" id="CQD19174.1"/>
    </source>
</evidence>
<evidence type="ECO:0000313" key="8">
    <source>
        <dbReference type="Proteomes" id="UP000182227"/>
    </source>
</evidence>
<evidence type="ECO:0000256" key="1">
    <source>
        <dbReference type="SAM" id="SignalP"/>
    </source>
</evidence>
<feature type="signal peptide" evidence="1">
    <location>
        <begin position="1"/>
        <end position="19"/>
    </location>
</feature>
<organism evidence="3 6">
    <name type="scientific">Mycolicibacterium conceptionense</name>
    <dbReference type="NCBI Taxonomy" id="451644"/>
    <lineage>
        <taxon>Bacteria</taxon>
        <taxon>Bacillati</taxon>
        <taxon>Actinomycetota</taxon>
        <taxon>Actinomycetes</taxon>
        <taxon>Mycobacteriales</taxon>
        <taxon>Mycobacteriaceae</taxon>
        <taxon>Mycolicibacterium</taxon>
    </lineage>
</organism>
<evidence type="ECO:0000313" key="5">
    <source>
        <dbReference type="EMBL" id="ORV24170.1"/>
    </source>
</evidence>
<dbReference type="OrthoDB" id="4721670at2"/>
<sequence>MKACLVRSAILGAAVSALAGCASGTVVNTDDAAPPPPASTTTAPPVFSTAHLVNAADYLLEVNGRKAYYFSTPSGRWQCAILPRDRAGCQAAGGSSSMAVSGAPEEVPDPAGGTAAPNALVLDRDNDAQFVNLAQPDFAQPAAVVLPFGKALAVAGFRCNVQEQSGVSCVRELTGRGFTFSAEGYTLQYTDVP</sequence>
<reference evidence="4 7" key="4">
    <citation type="submission" date="2016-06" db="EMBL/GenBank/DDBJ databases">
        <authorList>
            <person name="Kjaerup R.B."/>
            <person name="Dalgaard T.S."/>
            <person name="Juul-Madsen H.R."/>
        </authorList>
    </citation>
    <scope>NUCLEOTIDE SEQUENCE [LARGE SCALE GENOMIC DNA]</scope>
    <source>
        <strain evidence="4 7">ACS1953</strain>
    </source>
</reference>
<reference evidence="5 9" key="3">
    <citation type="submission" date="2016-01" db="EMBL/GenBank/DDBJ databases">
        <title>The new phylogeny of the genus Mycobacterium.</title>
        <authorList>
            <person name="Tarcisio F."/>
            <person name="Conor M."/>
            <person name="Antonella G."/>
            <person name="Elisabetta G."/>
            <person name="Giulia F.S."/>
            <person name="Sara T."/>
            <person name="Anna F."/>
            <person name="Clotilde B."/>
            <person name="Roberto B."/>
            <person name="Veronica D.S."/>
            <person name="Fabio R."/>
            <person name="Monica P."/>
            <person name="Olivier J."/>
            <person name="Enrico T."/>
            <person name="Nicola S."/>
        </authorList>
    </citation>
    <scope>NUCLEOTIDE SEQUENCE [LARGE SCALE GENOMIC DNA]</scope>
    <source>
        <strain evidence="5 9">CCUG 50187</strain>
    </source>
</reference>
<dbReference type="EMBL" id="LFOD01000003">
    <property type="protein sequence ID" value="KMV19489.1"/>
    <property type="molecule type" value="Genomic_DNA"/>
</dbReference>
<evidence type="ECO:0008006" key="10">
    <source>
        <dbReference type="Google" id="ProtNLM"/>
    </source>
</evidence>